<accession>A0ABP7RBI1</accession>
<dbReference type="PANTHER" id="PTHR44196:SF1">
    <property type="entry name" value="DEHYDROGENASE_REDUCTASE SDR FAMILY MEMBER 7B"/>
    <property type="match status" value="1"/>
</dbReference>
<evidence type="ECO:0000256" key="1">
    <source>
        <dbReference type="ARBA" id="ARBA00006484"/>
    </source>
</evidence>
<dbReference type="InterPro" id="IPR002347">
    <property type="entry name" value="SDR_fam"/>
</dbReference>
<dbReference type="InterPro" id="IPR057326">
    <property type="entry name" value="KR_dom"/>
</dbReference>
<dbReference type="PRINTS" id="PR00081">
    <property type="entry name" value="GDHRDH"/>
</dbReference>
<dbReference type="PANTHER" id="PTHR44196">
    <property type="entry name" value="DEHYDROGENASE/REDUCTASE SDR FAMILY MEMBER 7B"/>
    <property type="match status" value="1"/>
</dbReference>
<dbReference type="Pfam" id="PF00106">
    <property type="entry name" value="adh_short"/>
    <property type="match status" value="1"/>
</dbReference>
<dbReference type="InterPro" id="IPR020904">
    <property type="entry name" value="Sc_DH/Rdtase_CS"/>
</dbReference>
<evidence type="ECO:0000259" key="4">
    <source>
        <dbReference type="SMART" id="SM00822"/>
    </source>
</evidence>
<sequence length="298" mass="31076">MNLTRSLLTLPPMTFAEKPLTPKLPADLTGRTALITGASSGIGQALALALAEAGVAVCLLGRDAARLTDTAARARRCGGTVATLALELTDDAALESVPARLPAAFARLDFLIHGAGIVCHGLLAAQPVAELDQQYRINVRVPYLLTQTLLPRLAADAQVVFINSMAALISRASNGQYAATKAALKALADSLREELRPVGQRVLSVYPGKVATPLTAQLHAEENLAYDPTLYIQPADLAGLVLGVLRLPATALLHDLPVRSVPRPAVPLPPSTGHSEPAFLSSASAPPGAFHPQPAFAL</sequence>
<feature type="region of interest" description="Disordered" evidence="3">
    <location>
        <begin position="267"/>
        <end position="286"/>
    </location>
</feature>
<dbReference type="SMART" id="SM00822">
    <property type="entry name" value="PKS_KR"/>
    <property type="match status" value="1"/>
</dbReference>
<organism evidence="5 6">
    <name type="scientific">Hymenobacter fastidiosus</name>
    <dbReference type="NCBI Taxonomy" id="486264"/>
    <lineage>
        <taxon>Bacteria</taxon>
        <taxon>Pseudomonadati</taxon>
        <taxon>Bacteroidota</taxon>
        <taxon>Cytophagia</taxon>
        <taxon>Cytophagales</taxon>
        <taxon>Hymenobacteraceae</taxon>
        <taxon>Hymenobacter</taxon>
    </lineage>
</organism>
<dbReference type="PROSITE" id="PS00061">
    <property type="entry name" value="ADH_SHORT"/>
    <property type="match status" value="1"/>
</dbReference>
<evidence type="ECO:0000256" key="2">
    <source>
        <dbReference type="ARBA" id="ARBA00023002"/>
    </source>
</evidence>
<dbReference type="Gene3D" id="3.40.50.720">
    <property type="entry name" value="NAD(P)-binding Rossmann-like Domain"/>
    <property type="match status" value="1"/>
</dbReference>
<evidence type="ECO:0000256" key="3">
    <source>
        <dbReference type="SAM" id="MobiDB-lite"/>
    </source>
</evidence>
<dbReference type="Proteomes" id="UP001500567">
    <property type="component" value="Unassembled WGS sequence"/>
</dbReference>
<dbReference type="InterPro" id="IPR036291">
    <property type="entry name" value="NAD(P)-bd_dom_sf"/>
</dbReference>
<dbReference type="SUPFAM" id="SSF51735">
    <property type="entry name" value="NAD(P)-binding Rossmann-fold domains"/>
    <property type="match status" value="1"/>
</dbReference>
<comment type="caution">
    <text evidence="5">The sequence shown here is derived from an EMBL/GenBank/DDBJ whole genome shotgun (WGS) entry which is preliminary data.</text>
</comment>
<proteinExistence type="inferred from homology"/>
<name>A0ABP7RBI1_9BACT</name>
<evidence type="ECO:0000313" key="5">
    <source>
        <dbReference type="EMBL" id="GAA3995312.1"/>
    </source>
</evidence>
<gene>
    <name evidence="5" type="ORF">GCM10022408_02180</name>
</gene>
<feature type="domain" description="Ketoreductase" evidence="4">
    <location>
        <begin position="31"/>
        <end position="209"/>
    </location>
</feature>
<dbReference type="EMBL" id="BAABDJ010000002">
    <property type="protein sequence ID" value="GAA3995312.1"/>
    <property type="molecule type" value="Genomic_DNA"/>
</dbReference>
<keyword evidence="6" id="KW-1185">Reference proteome</keyword>
<evidence type="ECO:0000313" key="6">
    <source>
        <dbReference type="Proteomes" id="UP001500567"/>
    </source>
</evidence>
<keyword evidence="2" id="KW-0560">Oxidoreductase</keyword>
<reference evidence="6" key="1">
    <citation type="journal article" date="2019" name="Int. J. Syst. Evol. Microbiol.">
        <title>The Global Catalogue of Microorganisms (GCM) 10K type strain sequencing project: providing services to taxonomists for standard genome sequencing and annotation.</title>
        <authorList>
            <consortium name="The Broad Institute Genomics Platform"/>
            <consortium name="The Broad Institute Genome Sequencing Center for Infectious Disease"/>
            <person name="Wu L."/>
            <person name="Ma J."/>
        </authorList>
    </citation>
    <scope>NUCLEOTIDE SEQUENCE [LARGE SCALE GENOMIC DNA]</scope>
    <source>
        <strain evidence="6">JCM 17224</strain>
    </source>
</reference>
<protein>
    <submittedName>
        <fullName evidence="5">SDR family oxidoreductase</fullName>
    </submittedName>
</protein>
<comment type="similarity">
    <text evidence="1">Belongs to the short-chain dehydrogenases/reductases (SDR) family.</text>
</comment>